<dbReference type="SUPFAM" id="SSF48498">
    <property type="entry name" value="Tetracyclin repressor-like, C-terminal domain"/>
    <property type="match status" value="1"/>
</dbReference>
<sequence>MTTASPRELRQREQAERVRERVIDAAEELFGRHGFRETSLRQVAERCEMSVGALYLHLPNKDELLRAVIDRRGGALLGRIRSFAEADGAGIDLLVGLVRSEIMFYRAYPDFGRLMSRLYSSGLAVSPQLSEDIANGYTDAMRLEAEVIRRGQRDGTICGGDADSLARLLASMVGAYRNAEATRPDGTAGIAEEQFVEMVRRAFATPAAAG</sequence>
<evidence type="ECO:0000256" key="2">
    <source>
        <dbReference type="ARBA" id="ARBA00023125"/>
    </source>
</evidence>
<evidence type="ECO:0000256" key="3">
    <source>
        <dbReference type="ARBA" id="ARBA00023163"/>
    </source>
</evidence>
<reference evidence="7" key="1">
    <citation type="submission" date="2015-11" db="EMBL/GenBank/DDBJ databases">
        <authorList>
            <person name="Varghese N."/>
        </authorList>
    </citation>
    <scope>NUCLEOTIDE SEQUENCE [LARGE SCALE GENOMIC DNA]</scope>
    <source>
        <strain evidence="7">DSM 45899</strain>
    </source>
</reference>
<evidence type="ECO:0000256" key="1">
    <source>
        <dbReference type="ARBA" id="ARBA00023015"/>
    </source>
</evidence>
<dbReference type="EMBL" id="FAOZ01000003">
    <property type="protein sequence ID" value="CUU54866.1"/>
    <property type="molecule type" value="Genomic_DNA"/>
</dbReference>
<proteinExistence type="predicted"/>
<keyword evidence="3" id="KW-0804">Transcription</keyword>
<dbReference type="Pfam" id="PF00440">
    <property type="entry name" value="TetR_N"/>
    <property type="match status" value="1"/>
</dbReference>
<dbReference type="InterPro" id="IPR001647">
    <property type="entry name" value="HTH_TetR"/>
</dbReference>
<dbReference type="GO" id="GO:0003700">
    <property type="term" value="F:DNA-binding transcription factor activity"/>
    <property type="evidence" value="ECO:0007669"/>
    <property type="project" value="TreeGrafter"/>
</dbReference>
<evidence type="ECO:0000259" key="5">
    <source>
        <dbReference type="PROSITE" id="PS50977"/>
    </source>
</evidence>
<dbReference type="Proteomes" id="UP000198802">
    <property type="component" value="Unassembled WGS sequence"/>
</dbReference>
<dbReference type="InterPro" id="IPR009057">
    <property type="entry name" value="Homeodomain-like_sf"/>
</dbReference>
<dbReference type="PANTHER" id="PTHR30055:SF234">
    <property type="entry name" value="HTH-TYPE TRANSCRIPTIONAL REGULATOR BETI"/>
    <property type="match status" value="1"/>
</dbReference>
<dbReference type="InterPro" id="IPR036271">
    <property type="entry name" value="Tet_transcr_reg_TetR-rel_C_sf"/>
</dbReference>
<dbReference type="GO" id="GO:0000976">
    <property type="term" value="F:transcription cis-regulatory region binding"/>
    <property type="evidence" value="ECO:0007669"/>
    <property type="project" value="TreeGrafter"/>
</dbReference>
<dbReference type="Gene3D" id="1.10.10.60">
    <property type="entry name" value="Homeodomain-like"/>
    <property type="match status" value="1"/>
</dbReference>
<dbReference type="PRINTS" id="PR00455">
    <property type="entry name" value="HTHTETR"/>
</dbReference>
<evidence type="ECO:0000256" key="4">
    <source>
        <dbReference type="PROSITE-ProRule" id="PRU00335"/>
    </source>
</evidence>
<dbReference type="AlphaFoldDB" id="A0A0S4QID5"/>
<organism evidence="6 7">
    <name type="scientific">Parafrankia irregularis</name>
    <dbReference type="NCBI Taxonomy" id="795642"/>
    <lineage>
        <taxon>Bacteria</taxon>
        <taxon>Bacillati</taxon>
        <taxon>Actinomycetota</taxon>
        <taxon>Actinomycetes</taxon>
        <taxon>Frankiales</taxon>
        <taxon>Frankiaceae</taxon>
        <taxon>Parafrankia</taxon>
    </lineage>
</organism>
<dbReference type="InterPro" id="IPR050109">
    <property type="entry name" value="HTH-type_TetR-like_transc_reg"/>
</dbReference>
<keyword evidence="7" id="KW-1185">Reference proteome</keyword>
<dbReference type="RefSeq" id="WP_091272739.1">
    <property type="nucleotide sequence ID" value="NZ_FAOZ01000003.1"/>
</dbReference>
<evidence type="ECO:0000313" key="7">
    <source>
        <dbReference type="Proteomes" id="UP000198802"/>
    </source>
</evidence>
<keyword evidence="2 4" id="KW-0238">DNA-binding</keyword>
<dbReference type="Gene3D" id="1.10.357.10">
    <property type="entry name" value="Tetracycline Repressor, domain 2"/>
    <property type="match status" value="1"/>
</dbReference>
<dbReference type="SUPFAM" id="SSF46689">
    <property type="entry name" value="Homeodomain-like"/>
    <property type="match status" value="1"/>
</dbReference>
<feature type="domain" description="HTH tetR-type" evidence="5">
    <location>
        <begin position="16"/>
        <end position="76"/>
    </location>
</feature>
<gene>
    <name evidence="6" type="ORF">Ga0074812_103356</name>
</gene>
<protein>
    <submittedName>
        <fullName evidence="6">DNA-binding transcriptional regulator, AcrR family</fullName>
    </submittedName>
</protein>
<dbReference type="PANTHER" id="PTHR30055">
    <property type="entry name" value="HTH-TYPE TRANSCRIPTIONAL REGULATOR RUTR"/>
    <property type="match status" value="1"/>
</dbReference>
<name>A0A0S4QID5_9ACTN</name>
<keyword evidence="1" id="KW-0805">Transcription regulation</keyword>
<accession>A0A0S4QID5</accession>
<feature type="DNA-binding region" description="H-T-H motif" evidence="4">
    <location>
        <begin position="39"/>
        <end position="58"/>
    </location>
</feature>
<dbReference type="PROSITE" id="PS50977">
    <property type="entry name" value="HTH_TETR_2"/>
    <property type="match status" value="1"/>
</dbReference>
<evidence type="ECO:0000313" key="6">
    <source>
        <dbReference type="EMBL" id="CUU54866.1"/>
    </source>
</evidence>